<dbReference type="PANTHER" id="PTHR42715:SF10">
    <property type="entry name" value="BETA-GLUCOSIDASE"/>
    <property type="match status" value="1"/>
</dbReference>
<name>A0ABZ2L7E7_9BACT</name>
<accession>A0ABZ2L7E7</accession>
<organism evidence="5 6">
    <name type="scientific">Pendulispora rubella</name>
    <dbReference type="NCBI Taxonomy" id="2741070"/>
    <lineage>
        <taxon>Bacteria</taxon>
        <taxon>Pseudomonadati</taxon>
        <taxon>Myxococcota</taxon>
        <taxon>Myxococcia</taxon>
        <taxon>Myxococcales</taxon>
        <taxon>Sorangiineae</taxon>
        <taxon>Pendulisporaceae</taxon>
        <taxon>Pendulispora</taxon>
    </lineage>
</organism>
<dbReference type="Gene3D" id="3.20.20.300">
    <property type="entry name" value="Glycoside hydrolase, family 3, N-terminal domain"/>
    <property type="match status" value="1"/>
</dbReference>
<keyword evidence="3" id="KW-0732">Signal</keyword>
<evidence type="ECO:0000256" key="1">
    <source>
        <dbReference type="ARBA" id="ARBA00005336"/>
    </source>
</evidence>
<dbReference type="SUPFAM" id="SSF52279">
    <property type="entry name" value="Beta-D-glucan exohydrolase, C-terminal domain"/>
    <property type="match status" value="1"/>
</dbReference>
<dbReference type="PRINTS" id="PR00133">
    <property type="entry name" value="GLHYDRLASE3"/>
</dbReference>
<dbReference type="Pfam" id="PF01915">
    <property type="entry name" value="Glyco_hydro_3_C"/>
    <property type="match status" value="1"/>
</dbReference>
<keyword evidence="6" id="KW-1185">Reference proteome</keyword>
<dbReference type="Pfam" id="PF00933">
    <property type="entry name" value="Glyco_hydro_3"/>
    <property type="match status" value="1"/>
</dbReference>
<dbReference type="InterPro" id="IPR050288">
    <property type="entry name" value="Cellulose_deg_GH3"/>
</dbReference>
<dbReference type="InterPro" id="IPR017853">
    <property type="entry name" value="GH"/>
</dbReference>
<dbReference type="InterPro" id="IPR026891">
    <property type="entry name" value="Fn3-like"/>
</dbReference>
<sequence>MNRMYFRHTVVALACSAIVSPACTSDNDGSNAPDDPDSMADRRAASLVARMTTDEKVAFVHGTGMPVAEYGTFPPEALHGSSYIPGIPRLGIPQVTGADAACGVNVKDAKATALPAPIALAASWDLDLAQEYGKRIAIELRTLGYTESLGGALNLAREPRSGRTYECMGEDPVLSGGMLAARTVATQAQKVIATVKHYAMNDQEANRMTSDSQVDERTMRETELLAFEIAVKEGQPGSVMCAYNKVNGTYACENPYLLTEVLKKEWGFRGVVQSDWGATHSTASAALAGLDEEQPGASNEASTDPLFKVFGSHFNSKLREAVDNGSVPMSRLDEMVQRKLRTLARVGVMDSPPLPSGPIDQDAGNAAALTVARQSAVLLKNTSAALPLAANLSSIAVIGGHADVGVLSGGGAGGVPPVDGNAVTGCQEPPGPVFPPHCATWYKSAPLAAIKAKAPGANLTFLDGNDSTAAAEAAAKAEVAIVFATQWESEGSDLPSLALPDQHADPYNQRYDQNALIEAVAAKAKRLVVVLQTGSPIVMPWLDRAHAVLEVWYPGVRGGQAIADLLFGDSNPSGKLPISFPKQDADLPQPVISSTDLNVKYSEGLLIGYRWYDAKQLEPLFPFGHGLSYTTFSYSNFDAVVDAKENVTLTLTVTNDGTRAGAEVAQVYAQLPAGVGEPPNRLVGWKKVFLEPGQAQTVQVTVPAVRLATWDPSAHTWKVNHGDYTFVAGTSSRDRRALMKTIRR</sequence>
<dbReference type="InterPro" id="IPR036881">
    <property type="entry name" value="Glyco_hydro_3_C_sf"/>
</dbReference>
<dbReference type="SMART" id="SM01217">
    <property type="entry name" value="Fn3_like"/>
    <property type="match status" value="1"/>
</dbReference>
<evidence type="ECO:0000313" key="6">
    <source>
        <dbReference type="Proteomes" id="UP001374803"/>
    </source>
</evidence>
<feature type="domain" description="Fibronectin type III-like" evidence="4">
    <location>
        <begin position="663"/>
        <end position="732"/>
    </location>
</feature>
<comment type="similarity">
    <text evidence="1">Belongs to the glycosyl hydrolase 3 family.</text>
</comment>
<evidence type="ECO:0000256" key="3">
    <source>
        <dbReference type="SAM" id="SignalP"/>
    </source>
</evidence>
<evidence type="ECO:0000256" key="2">
    <source>
        <dbReference type="ARBA" id="ARBA00022801"/>
    </source>
</evidence>
<dbReference type="Gene3D" id="2.60.40.10">
    <property type="entry name" value="Immunoglobulins"/>
    <property type="match status" value="1"/>
</dbReference>
<dbReference type="InterPro" id="IPR013783">
    <property type="entry name" value="Ig-like_fold"/>
</dbReference>
<protein>
    <submittedName>
        <fullName evidence="5">Glycoside hydrolase family 3 C-terminal domain-containing protein</fullName>
    </submittedName>
</protein>
<evidence type="ECO:0000313" key="5">
    <source>
        <dbReference type="EMBL" id="WXB06846.1"/>
    </source>
</evidence>
<dbReference type="SUPFAM" id="SSF51445">
    <property type="entry name" value="(Trans)glycosidases"/>
    <property type="match status" value="1"/>
</dbReference>
<dbReference type="RefSeq" id="WP_394836503.1">
    <property type="nucleotide sequence ID" value="NZ_CP089929.1"/>
</dbReference>
<dbReference type="Pfam" id="PF14310">
    <property type="entry name" value="Fn3-like"/>
    <property type="match status" value="1"/>
</dbReference>
<gene>
    <name evidence="5" type="ORF">LVJ94_06310</name>
</gene>
<reference evidence="5" key="1">
    <citation type="submission" date="2021-12" db="EMBL/GenBank/DDBJ databases">
        <title>Discovery of the Pendulisporaceae a myxobacterial family with distinct sporulation behavior and unique specialized metabolism.</title>
        <authorList>
            <person name="Garcia R."/>
            <person name="Popoff A."/>
            <person name="Bader C.D."/>
            <person name="Loehr J."/>
            <person name="Walesch S."/>
            <person name="Walt C."/>
            <person name="Boldt J."/>
            <person name="Bunk B."/>
            <person name="Haeckl F.J.F.P.J."/>
            <person name="Gunesch A.P."/>
            <person name="Birkelbach J."/>
            <person name="Nuebel U."/>
            <person name="Pietschmann T."/>
            <person name="Bach T."/>
            <person name="Mueller R."/>
        </authorList>
    </citation>
    <scope>NUCLEOTIDE SEQUENCE</scope>
    <source>
        <strain evidence="5">MSr11367</strain>
    </source>
</reference>
<keyword evidence="2 5" id="KW-0378">Hydrolase</keyword>
<dbReference type="PANTHER" id="PTHR42715">
    <property type="entry name" value="BETA-GLUCOSIDASE"/>
    <property type="match status" value="1"/>
</dbReference>
<dbReference type="InterPro" id="IPR036962">
    <property type="entry name" value="Glyco_hydro_3_N_sf"/>
</dbReference>
<evidence type="ECO:0000259" key="4">
    <source>
        <dbReference type="SMART" id="SM01217"/>
    </source>
</evidence>
<dbReference type="InterPro" id="IPR001764">
    <property type="entry name" value="Glyco_hydro_3_N"/>
</dbReference>
<feature type="signal peptide" evidence="3">
    <location>
        <begin position="1"/>
        <end position="24"/>
    </location>
</feature>
<dbReference type="InterPro" id="IPR002772">
    <property type="entry name" value="Glyco_hydro_3_C"/>
</dbReference>
<dbReference type="GO" id="GO:0016787">
    <property type="term" value="F:hydrolase activity"/>
    <property type="evidence" value="ECO:0007669"/>
    <property type="project" value="UniProtKB-KW"/>
</dbReference>
<feature type="chain" id="PRO_5046252811" evidence="3">
    <location>
        <begin position="25"/>
        <end position="744"/>
    </location>
</feature>
<dbReference type="Proteomes" id="UP001374803">
    <property type="component" value="Chromosome"/>
</dbReference>
<proteinExistence type="inferred from homology"/>
<dbReference type="Gene3D" id="3.40.50.1700">
    <property type="entry name" value="Glycoside hydrolase family 3 C-terminal domain"/>
    <property type="match status" value="1"/>
</dbReference>
<dbReference type="EMBL" id="CP089983">
    <property type="protein sequence ID" value="WXB06846.1"/>
    <property type="molecule type" value="Genomic_DNA"/>
</dbReference>